<accession>A7I4R1</accession>
<dbReference type="Pfam" id="PF00118">
    <property type="entry name" value="Cpn60_TCP1"/>
    <property type="match status" value="1"/>
</dbReference>
<dbReference type="NCBIfam" id="TIGR02339">
    <property type="entry name" value="thermosome_arch"/>
    <property type="match status" value="1"/>
</dbReference>
<dbReference type="SUPFAM" id="SSF52029">
    <property type="entry name" value="GroEL apical domain-like"/>
    <property type="match status" value="1"/>
</dbReference>
<feature type="region of interest" description="Disordered" evidence="6">
    <location>
        <begin position="524"/>
        <end position="552"/>
    </location>
</feature>
<dbReference type="InterPro" id="IPR002423">
    <property type="entry name" value="Cpn60/GroEL/TCP-1"/>
</dbReference>
<dbReference type="CDD" id="cd03343">
    <property type="entry name" value="cpn60"/>
    <property type="match status" value="1"/>
</dbReference>
<dbReference type="GeneID" id="5411524"/>
<dbReference type="SUPFAM" id="SSF48592">
    <property type="entry name" value="GroEL equatorial domain-like"/>
    <property type="match status" value="1"/>
</dbReference>
<dbReference type="eggNOG" id="arCOG01257">
    <property type="taxonomic scope" value="Archaea"/>
</dbReference>
<dbReference type="InterPro" id="IPR053374">
    <property type="entry name" value="TCP-1_chaperonin"/>
</dbReference>
<dbReference type="PROSITE" id="PS00751">
    <property type="entry name" value="TCP1_2"/>
    <property type="match status" value="1"/>
</dbReference>
<dbReference type="InterPro" id="IPR002194">
    <property type="entry name" value="Chaperonin_TCP-1_CS"/>
</dbReference>
<reference evidence="8" key="1">
    <citation type="journal article" date="2015" name="Microbiology">
        <title>Genome of Methanoregula boonei 6A8 reveals adaptations to oligotrophic peatland environments.</title>
        <authorList>
            <person name="Braeuer S."/>
            <person name="Cadillo-Quiroz H."/>
            <person name="Kyrpides N."/>
            <person name="Woyke T."/>
            <person name="Goodwin L."/>
            <person name="Detter C."/>
            <person name="Podell S."/>
            <person name="Yavitt J.B."/>
            <person name="Zinder S.H."/>
        </authorList>
    </citation>
    <scope>NUCLEOTIDE SEQUENCE [LARGE SCALE GENOMIC DNA]</scope>
    <source>
        <strain evidence="8">DSM 21154 / JCM 14090 / 6A8</strain>
    </source>
</reference>
<dbReference type="Gene3D" id="3.50.7.10">
    <property type="entry name" value="GroEL"/>
    <property type="match status" value="1"/>
</dbReference>
<dbReference type="PROSITE" id="PS00995">
    <property type="entry name" value="TCP1_3"/>
    <property type="match status" value="1"/>
</dbReference>
<dbReference type="SMR" id="A7I4R1"/>
<evidence type="ECO:0000256" key="4">
    <source>
        <dbReference type="ARBA" id="ARBA00023186"/>
    </source>
</evidence>
<dbReference type="InterPro" id="IPR027410">
    <property type="entry name" value="TCP-1-like_intermed_sf"/>
</dbReference>
<evidence type="ECO:0000256" key="2">
    <source>
        <dbReference type="ARBA" id="ARBA00022741"/>
    </source>
</evidence>
<dbReference type="EMBL" id="CP000780">
    <property type="protein sequence ID" value="ABS54722.1"/>
    <property type="molecule type" value="Genomic_DNA"/>
</dbReference>
<protein>
    <submittedName>
        <fullName evidence="7">Thermosome</fullName>
    </submittedName>
</protein>
<dbReference type="InterPro" id="IPR054827">
    <property type="entry name" value="thermosome_alpha"/>
</dbReference>
<keyword evidence="8" id="KW-1185">Reference proteome</keyword>
<keyword evidence="4 5" id="KW-0143">Chaperone</keyword>
<dbReference type="SUPFAM" id="SSF54849">
    <property type="entry name" value="GroEL-intermediate domain like"/>
    <property type="match status" value="1"/>
</dbReference>
<dbReference type="GO" id="GO:0140662">
    <property type="term" value="F:ATP-dependent protein folding chaperone"/>
    <property type="evidence" value="ECO:0007669"/>
    <property type="project" value="InterPro"/>
</dbReference>
<feature type="compositionally biased region" description="Gly residues" evidence="6">
    <location>
        <begin position="530"/>
        <end position="552"/>
    </location>
</feature>
<keyword evidence="3 5" id="KW-0067">ATP-binding</keyword>
<dbReference type="HOGENOM" id="CLU_008891_7_3_2"/>
<dbReference type="Gene3D" id="3.30.260.10">
    <property type="entry name" value="TCP-1-like chaperonin intermediate domain"/>
    <property type="match status" value="1"/>
</dbReference>
<dbReference type="InterPro" id="IPR017998">
    <property type="entry name" value="Chaperone_TCP-1"/>
</dbReference>
<name>A7I4R1_METB6</name>
<dbReference type="Proteomes" id="UP000002408">
    <property type="component" value="Chromosome"/>
</dbReference>
<evidence type="ECO:0000256" key="3">
    <source>
        <dbReference type="ARBA" id="ARBA00022840"/>
    </source>
</evidence>
<dbReference type="GO" id="GO:0016887">
    <property type="term" value="F:ATP hydrolysis activity"/>
    <property type="evidence" value="ECO:0007669"/>
    <property type="project" value="InterPro"/>
</dbReference>
<dbReference type="InterPro" id="IPR012714">
    <property type="entry name" value="Thermosome_arc"/>
</dbReference>
<comment type="similarity">
    <text evidence="1 5">Belongs to the TCP-1 chaperonin family.</text>
</comment>
<evidence type="ECO:0000256" key="5">
    <source>
        <dbReference type="RuleBase" id="RU004187"/>
    </source>
</evidence>
<keyword evidence="2 5" id="KW-0547">Nucleotide-binding</keyword>
<dbReference type="NCBIfam" id="NF041082">
    <property type="entry name" value="thermosome_alpha"/>
    <property type="match status" value="1"/>
</dbReference>
<dbReference type="PRINTS" id="PR00304">
    <property type="entry name" value="TCOMPLEXTCP1"/>
</dbReference>
<dbReference type="AlphaFoldDB" id="A7I4R1"/>
<dbReference type="GO" id="GO:0005737">
    <property type="term" value="C:cytoplasm"/>
    <property type="evidence" value="ECO:0007669"/>
    <property type="project" value="UniProtKB-ARBA"/>
</dbReference>
<dbReference type="PROSITE" id="PS00750">
    <property type="entry name" value="TCP1_1"/>
    <property type="match status" value="1"/>
</dbReference>
<dbReference type="InterPro" id="IPR027409">
    <property type="entry name" value="GroEL-like_apical_dom_sf"/>
</dbReference>
<dbReference type="STRING" id="456442.Mboo_0199"/>
<dbReference type="GO" id="GO:0005524">
    <property type="term" value="F:ATP binding"/>
    <property type="evidence" value="ECO:0007669"/>
    <property type="project" value="UniProtKB-KW"/>
</dbReference>
<dbReference type="GO" id="GO:0051082">
    <property type="term" value="F:unfolded protein binding"/>
    <property type="evidence" value="ECO:0007669"/>
    <property type="project" value="InterPro"/>
</dbReference>
<evidence type="ECO:0000256" key="6">
    <source>
        <dbReference type="SAM" id="MobiDB-lite"/>
    </source>
</evidence>
<evidence type="ECO:0000256" key="1">
    <source>
        <dbReference type="ARBA" id="ARBA00008020"/>
    </source>
</evidence>
<dbReference type="PANTHER" id="PTHR11353">
    <property type="entry name" value="CHAPERONIN"/>
    <property type="match status" value="1"/>
</dbReference>
<dbReference type="InterPro" id="IPR027413">
    <property type="entry name" value="GROEL-like_equatorial_sf"/>
</dbReference>
<dbReference type="FunFam" id="1.10.560.10:FF:000017">
    <property type="entry name" value="T-complex protein 1 subunit eta"/>
    <property type="match status" value="1"/>
</dbReference>
<dbReference type="KEGG" id="mbn:Mboo_0199"/>
<evidence type="ECO:0000313" key="8">
    <source>
        <dbReference type="Proteomes" id="UP000002408"/>
    </source>
</evidence>
<dbReference type="NCBIfam" id="NF041083">
    <property type="entry name" value="thermosome_beta"/>
    <property type="match status" value="1"/>
</dbReference>
<evidence type="ECO:0000313" key="7">
    <source>
        <dbReference type="EMBL" id="ABS54722.1"/>
    </source>
</evidence>
<sequence length="552" mass="58742">MSQQLGGQPIFILKEGTNRTRGRDAQGMNITAAKAVAAAVRTTLGPKGMDKMLVDTIGDVVITNDGVTILKEMDIEHPAAKMMVEVAKTQDDEVGDGTTTAVVIGGELLKKAEDLLEQDVHPTVITHGYRMAAEKAQEFLKDIAFDVKANDKALLKNIAGTAMTGKSAEASKEKLCDLVVKAVIMVAEEDGTVDIENIKVEKKTGGSIEDSEIVEGVLVDKERVHPAMPKKVTNAKILLLNAAVEFKKTEVDAEINITHPDQLQAFLDEEERMVKGIVDKIQKSGANVLFCQKGIDDIAQHYLAKAGIFAVRRVKKSDMEKLARATGGSLVSSIDAISKEELGKAGIVEERKVSGEEMTFVEQCKNPKAVSIIVKGGTEHVVDELERAIHDALRVVGVVVEDKKVVAGGGAPETELSLRLHEYAATVGGKEQLAIEAFAQALEIIPRTLAENAGLDPIDMLVEIRATHEKGKKTYGLNVFEGKAVDMKAAGVVEPLRVKTQAISSAAEAAIMILRIDDVIASSRSPEPAGGAGGMPPGGMGGMGGMPGMGDF</sequence>
<organism evidence="7 8">
    <name type="scientific">Methanoregula boonei (strain DSM 21154 / JCM 14090 / 6A8)</name>
    <dbReference type="NCBI Taxonomy" id="456442"/>
    <lineage>
        <taxon>Archaea</taxon>
        <taxon>Methanobacteriati</taxon>
        <taxon>Methanobacteriota</taxon>
        <taxon>Stenosarchaea group</taxon>
        <taxon>Methanomicrobia</taxon>
        <taxon>Methanomicrobiales</taxon>
        <taxon>Methanoregulaceae</taxon>
        <taxon>Methanoregula</taxon>
    </lineage>
</organism>
<dbReference type="OrthoDB" id="9362at2157"/>
<dbReference type="RefSeq" id="WP_011991210.1">
    <property type="nucleotide sequence ID" value="NC_009712.1"/>
</dbReference>
<dbReference type="GO" id="GO:0032991">
    <property type="term" value="C:protein-containing complex"/>
    <property type="evidence" value="ECO:0007669"/>
    <property type="project" value="UniProtKB-ARBA"/>
</dbReference>
<proteinExistence type="inferred from homology"/>
<dbReference type="Gene3D" id="1.10.560.10">
    <property type="entry name" value="GroEL-like equatorial domain"/>
    <property type="match status" value="1"/>
</dbReference>
<gene>
    <name evidence="7" type="ordered locus">Mboo_0199</name>
</gene>